<evidence type="ECO:0000313" key="1">
    <source>
        <dbReference type="EMBL" id="GES49988.1"/>
    </source>
</evidence>
<sequence>MADGQEADAFTSKELEDLEKWRQGDFALDCRVFPVITDWSKEDLDQDLHAVEGWVVISQTCDIVNVGPGKEFVTVCPIVVATPGLKAEVDKGMTPAAAGLELPVDDMHVVDLGRSASLHKKALLQLDRHDGFKTDFTRSIFSESLERRFGRFAFPTLISNGPLRHLRNRAKEKHDVNSEAGQVYRAISQFRLRAAPNFDTKGALVAFHVVVDPEKIKAVGRRAVLDELKKVADHPKFAWPDEDFGREEDFFVVQTLDEMSGREYQESWAVDLDFLSKG</sequence>
<organism evidence="1 2">
    <name type="scientific">Rhizobium dioscoreae</name>
    <dbReference type="NCBI Taxonomy" id="2653122"/>
    <lineage>
        <taxon>Bacteria</taxon>
        <taxon>Pseudomonadati</taxon>
        <taxon>Pseudomonadota</taxon>
        <taxon>Alphaproteobacteria</taxon>
        <taxon>Hyphomicrobiales</taxon>
        <taxon>Rhizobiaceae</taxon>
        <taxon>Rhizobium/Agrobacterium group</taxon>
        <taxon>Rhizobium</taxon>
    </lineage>
</organism>
<dbReference type="RefSeq" id="WP_152093508.1">
    <property type="nucleotide sequence ID" value="NZ_BLAJ01000003.1"/>
</dbReference>
<proteinExistence type="predicted"/>
<gene>
    <name evidence="1" type="ORF">RsS93_26020</name>
</gene>
<keyword evidence="2" id="KW-1185">Reference proteome</keyword>
<accession>A0ABQ0Z3K6</accession>
<name>A0ABQ0Z3K6_9HYPH</name>
<comment type="caution">
    <text evidence="1">The sequence shown here is derived from an EMBL/GenBank/DDBJ whole genome shotgun (WGS) entry which is preliminary data.</text>
</comment>
<dbReference type="Proteomes" id="UP000390335">
    <property type="component" value="Unassembled WGS sequence"/>
</dbReference>
<evidence type="ECO:0000313" key="2">
    <source>
        <dbReference type="Proteomes" id="UP000390335"/>
    </source>
</evidence>
<protein>
    <submittedName>
        <fullName evidence="1">Uncharacterized protein</fullName>
    </submittedName>
</protein>
<reference evidence="1 2" key="1">
    <citation type="journal article" date="2020" name="Genome Biol. Evol.">
        <title>Rhizobium dioscoreae sp. nov., a plant growth-promoting bacterium isolated from yam (Dioscorea species).</title>
        <authorList>
            <person name="Ouyabe M."/>
            <person name="Tanaka N."/>
            <person name="Shiwa Y."/>
            <person name="Fujita N."/>
            <person name="Kikuno H."/>
            <person name="Babil P."/>
            <person name="Shiwachi H."/>
        </authorList>
    </citation>
    <scope>NUCLEOTIDE SEQUENCE [LARGE SCALE GENOMIC DNA]</scope>
    <source>
        <strain evidence="1 2">S-93</strain>
    </source>
</reference>
<dbReference type="EMBL" id="BLAJ01000003">
    <property type="protein sequence ID" value="GES49988.1"/>
    <property type="molecule type" value="Genomic_DNA"/>
</dbReference>